<dbReference type="PANTHER" id="PTHR14564">
    <property type="entry name" value="MICOS COMPLEX SUBUNIT MIC26 / MIC27 FAMILY MEMBER"/>
    <property type="match status" value="1"/>
</dbReference>
<evidence type="ECO:0000313" key="1">
    <source>
        <dbReference type="Proteomes" id="UP000046395"/>
    </source>
</evidence>
<organism evidence="1 2">
    <name type="scientific">Trichuris muris</name>
    <name type="common">Mouse whipworm</name>
    <dbReference type="NCBI Taxonomy" id="70415"/>
    <lineage>
        <taxon>Eukaryota</taxon>
        <taxon>Metazoa</taxon>
        <taxon>Ecdysozoa</taxon>
        <taxon>Nematoda</taxon>
        <taxon>Enoplea</taxon>
        <taxon>Dorylaimia</taxon>
        <taxon>Trichinellida</taxon>
        <taxon>Trichuridae</taxon>
        <taxon>Trichuris</taxon>
    </lineage>
</organism>
<protein>
    <submittedName>
        <fullName evidence="2">MICOS complex subunit</fullName>
    </submittedName>
</protein>
<dbReference type="GO" id="GO:0042407">
    <property type="term" value="P:cristae formation"/>
    <property type="evidence" value="ECO:0007669"/>
    <property type="project" value="InterPro"/>
</dbReference>
<accession>A0A5S6Q6G5</accession>
<proteinExistence type="predicted"/>
<dbReference type="GO" id="GO:0061617">
    <property type="term" value="C:MICOS complex"/>
    <property type="evidence" value="ECO:0007669"/>
    <property type="project" value="InterPro"/>
</dbReference>
<sequence length="193" mass="21295">MTDVTSKSVVKLKDLDCYLEPPVEYEGIVENRIPLVEPYINDCFGRFRLSIRKAQDVVDEVYNLNDRMFHKAHTTVNGIASSVVGIAEMTRAYTPKATAIFLGSLAGLMMGFQRGGVASMLKHTFGAGALMTTFCYPEEACQLFRSCAATGRRQLGHLKAVTIDAIRPQSVPLSDESAANDMDMYTTRSARIQ</sequence>
<dbReference type="STRING" id="70415.A0A5S6Q6G5"/>
<dbReference type="AlphaFoldDB" id="A0A5S6Q6G5"/>
<evidence type="ECO:0000313" key="2">
    <source>
        <dbReference type="WBParaSite" id="TMUE_1000002780.1"/>
    </source>
</evidence>
<dbReference type="InterPro" id="IPR033182">
    <property type="entry name" value="MIC26/MIC27_animal"/>
</dbReference>
<reference evidence="2" key="1">
    <citation type="submission" date="2019-12" db="UniProtKB">
        <authorList>
            <consortium name="WormBaseParasite"/>
        </authorList>
    </citation>
    <scope>IDENTIFICATION</scope>
</reference>
<dbReference type="Proteomes" id="UP000046395">
    <property type="component" value="Unassembled WGS sequence"/>
</dbReference>
<name>A0A5S6Q6G5_TRIMR</name>
<keyword evidence="1" id="KW-1185">Reference proteome</keyword>
<dbReference type="WBParaSite" id="TMUE_1000002780.1">
    <property type="protein sequence ID" value="TMUE_1000002780.1"/>
    <property type="gene ID" value="WBGene00294837"/>
</dbReference>